<evidence type="ECO:0000256" key="2">
    <source>
        <dbReference type="ARBA" id="ARBA00022692"/>
    </source>
</evidence>
<evidence type="ECO:0000256" key="4">
    <source>
        <dbReference type="ARBA" id="ARBA00022840"/>
    </source>
</evidence>
<dbReference type="Proteomes" id="UP001480973">
    <property type="component" value="Unassembled WGS sequence"/>
</dbReference>
<dbReference type="EMBL" id="JBBMES010000008">
    <property type="protein sequence ID" value="MEQ2535273.1"/>
    <property type="molecule type" value="Genomic_DNA"/>
</dbReference>
<keyword evidence="2 7" id="KW-0812">Transmembrane</keyword>
<proteinExistence type="predicted"/>
<dbReference type="InterPro" id="IPR039421">
    <property type="entry name" value="Type_1_exporter"/>
</dbReference>
<dbReference type="Gene3D" id="1.20.1560.10">
    <property type="entry name" value="ABC transporter type 1, transmembrane domain"/>
    <property type="match status" value="1"/>
</dbReference>
<feature type="transmembrane region" description="Helical" evidence="7">
    <location>
        <begin position="239"/>
        <end position="265"/>
    </location>
</feature>
<evidence type="ECO:0000259" key="9">
    <source>
        <dbReference type="PROSITE" id="PS50929"/>
    </source>
</evidence>
<feature type="transmembrane region" description="Helical" evidence="7">
    <location>
        <begin position="54"/>
        <end position="75"/>
    </location>
</feature>
<feature type="domain" description="ABC transmembrane type-1" evidence="9">
    <location>
        <begin position="20"/>
        <end position="300"/>
    </location>
</feature>
<dbReference type="SUPFAM" id="SSF52540">
    <property type="entry name" value="P-loop containing nucleoside triphosphate hydrolases"/>
    <property type="match status" value="1"/>
</dbReference>
<comment type="subcellular location">
    <subcellularLocation>
        <location evidence="1">Cell membrane</location>
        <topology evidence="1">Multi-pass membrane protein</topology>
    </subcellularLocation>
</comment>
<feature type="transmembrane region" description="Helical" evidence="7">
    <location>
        <begin position="16"/>
        <end position="39"/>
    </location>
</feature>
<protein>
    <submittedName>
        <fullName evidence="10">ABC transporter ATP-binding protein</fullName>
    </submittedName>
</protein>
<dbReference type="PANTHER" id="PTHR43394:SF1">
    <property type="entry name" value="ATP-BINDING CASSETTE SUB-FAMILY B MEMBER 10, MITOCHONDRIAL"/>
    <property type="match status" value="1"/>
</dbReference>
<dbReference type="GO" id="GO:0005524">
    <property type="term" value="F:ATP binding"/>
    <property type="evidence" value="ECO:0007669"/>
    <property type="project" value="UniProtKB-KW"/>
</dbReference>
<organism evidence="10 11">
    <name type="scientific">Lachnospira intestinalis</name>
    <dbReference type="NCBI Taxonomy" id="3133158"/>
    <lineage>
        <taxon>Bacteria</taxon>
        <taxon>Bacillati</taxon>
        <taxon>Bacillota</taxon>
        <taxon>Clostridia</taxon>
        <taxon>Lachnospirales</taxon>
        <taxon>Lachnospiraceae</taxon>
        <taxon>Lachnospira</taxon>
    </lineage>
</organism>
<evidence type="ECO:0000256" key="5">
    <source>
        <dbReference type="ARBA" id="ARBA00022989"/>
    </source>
</evidence>
<evidence type="ECO:0000256" key="1">
    <source>
        <dbReference type="ARBA" id="ARBA00004651"/>
    </source>
</evidence>
<keyword evidence="6 7" id="KW-0472">Membrane</keyword>
<gene>
    <name evidence="10" type="ORF">WMO38_09115</name>
</gene>
<keyword evidence="5 7" id="KW-1133">Transmembrane helix</keyword>
<comment type="caution">
    <text evidence="10">The sequence shown here is derived from an EMBL/GenBank/DDBJ whole genome shotgun (WGS) entry which is preliminary data.</text>
</comment>
<dbReference type="InterPro" id="IPR011527">
    <property type="entry name" value="ABC1_TM_dom"/>
</dbReference>
<dbReference type="SMART" id="SM00382">
    <property type="entry name" value="AAA"/>
    <property type="match status" value="1"/>
</dbReference>
<dbReference type="PROSITE" id="PS50893">
    <property type="entry name" value="ABC_TRANSPORTER_2"/>
    <property type="match status" value="1"/>
</dbReference>
<feature type="transmembrane region" description="Helical" evidence="7">
    <location>
        <begin position="160"/>
        <end position="179"/>
    </location>
</feature>
<dbReference type="Gene3D" id="3.40.50.300">
    <property type="entry name" value="P-loop containing nucleotide triphosphate hydrolases"/>
    <property type="match status" value="1"/>
</dbReference>
<sequence>MRALKRFLSYMGKYRFAYWFILITTLIMESSLQILYSYVTKKTLNAIEFQNMQLFRTAVVVCVVIVILKCLFPYLRYFQIRLVRKMVYELKLKLYEKLLNMNMYFFNDTHSADAIKTLNWDANSLKDSWFSHIYWVLGKIVIVVSSIITMYFYNRMLTCISLIISAMTAFVSIKINQSIKKYAKKVQKKSTKLSMLLSDIISGFVTLKMNSGTKVVLNYFYEENEASSQSEKDRVKMEALFEIVAFLLGIIGSFGTIIVGVWLVSEGRVDYGTLMAVVTLQMGVSNAMQRLGNSIAALTTSLVRAGHVFDFMESEMEEEITWVTAGNGLERKNINIQNERDKAIDISNLHFSYNENDESRDKSKMRAQLNSKKMQISVGEKVMITGESGCGKSTLLKLIQGFYPVENGKIKILGKDINEYSLAELRNVITYVPQDSYLFEGTIAENIAFGWNEETAPVMDVIVSAAKEAHADEFIKDLPKGYNTKVAAGGTNLSGGQRQRISIARAFMKEAPIVLMDEPSSALDTYSENAVLEAMSVFMKKKTVIMVSHRMTGAEKFNRVVRMD</sequence>
<dbReference type="Pfam" id="PF00664">
    <property type="entry name" value="ABC_membrane"/>
    <property type="match status" value="1"/>
</dbReference>
<dbReference type="InterPro" id="IPR036640">
    <property type="entry name" value="ABC1_TM_sf"/>
</dbReference>
<reference evidence="10 11" key="1">
    <citation type="submission" date="2024-03" db="EMBL/GenBank/DDBJ databases">
        <title>Human intestinal bacterial collection.</title>
        <authorList>
            <person name="Pauvert C."/>
            <person name="Hitch T.C.A."/>
            <person name="Clavel T."/>
        </authorList>
    </citation>
    <scope>NUCLEOTIDE SEQUENCE [LARGE SCALE GENOMIC DNA]</scope>
    <source>
        <strain evidence="10 11">CLA-JM-H10</strain>
    </source>
</reference>
<dbReference type="PANTHER" id="PTHR43394">
    <property type="entry name" value="ATP-DEPENDENT PERMEASE MDL1, MITOCHONDRIAL"/>
    <property type="match status" value="1"/>
</dbReference>
<dbReference type="SUPFAM" id="SSF90123">
    <property type="entry name" value="ABC transporter transmembrane region"/>
    <property type="match status" value="1"/>
</dbReference>
<evidence type="ECO:0000259" key="8">
    <source>
        <dbReference type="PROSITE" id="PS50893"/>
    </source>
</evidence>
<dbReference type="Pfam" id="PF00005">
    <property type="entry name" value="ABC_tran"/>
    <property type="match status" value="1"/>
</dbReference>
<evidence type="ECO:0000313" key="10">
    <source>
        <dbReference type="EMBL" id="MEQ2535273.1"/>
    </source>
</evidence>
<feature type="domain" description="ABC transporter" evidence="8">
    <location>
        <begin position="344"/>
        <end position="564"/>
    </location>
</feature>
<keyword evidence="3" id="KW-0547">Nucleotide-binding</keyword>
<dbReference type="InterPro" id="IPR003593">
    <property type="entry name" value="AAA+_ATPase"/>
</dbReference>
<evidence type="ECO:0000256" key="7">
    <source>
        <dbReference type="SAM" id="Phobius"/>
    </source>
</evidence>
<name>A0ABV1GPC6_9FIRM</name>
<evidence type="ECO:0000256" key="6">
    <source>
        <dbReference type="ARBA" id="ARBA00023136"/>
    </source>
</evidence>
<feature type="transmembrane region" description="Helical" evidence="7">
    <location>
        <begin position="133"/>
        <end position="154"/>
    </location>
</feature>
<dbReference type="InterPro" id="IPR017871">
    <property type="entry name" value="ABC_transporter-like_CS"/>
</dbReference>
<evidence type="ECO:0000313" key="11">
    <source>
        <dbReference type="Proteomes" id="UP001480973"/>
    </source>
</evidence>
<dbReference type="PROSITE" id="PS50929">
    <property type="entry name" value="ABC_TM1F"/>
    <property type="match status" value="1"/>
</dbReference>
<accession>A0ABV1GPC6</accession>
<dbReference type="InterPro" id="IPR027417">
    <property type="entry name" value="P-loop_NTPase"/>
</dbReference>
<dbReference type="PROSITE" id="PS00211">
    <property type="entry name" value="ABC_TRANSPORTER_1"/>
    <property type="match status" value="1"/>
</dbReference>
<keyword evidence="4 10" id="KW-0067">ATP-binding</keyword>
<evidence type="ECO:0000256" key="3">
    <source>
        <dbReference type="ARBA" id="ARBA00022741"/>
    </source>
</evidence>
<dbReference type="InterPro" id="IPR003439">
    <property type="entry name" value="ABC_transporter-like_ATP-bd"/>
</dbReference>
<keyword evidence="11" id="KW-1185">Reference proteome</keyword>